<evidence type="ECO:0000313" key="1">
    <source>
        <dbReference type="EMBL" id="KAI6080708.1"/>
    </source>
</evidence>
<reference evidence="1 2" key="1">
    <citation type="journal article" date="2022" name="New Phytol.">
        <title>Ecological generalism drives hyperdiversity of secondary metabolite gene clusters in xylarialean endophytes.</title>
        <authorList>
            <person name="Franco M.E.E."/>
            <person name="Wisecaver J.H."/>
            <person name="Arnold A.E."/>
            <person name="Ju Y.M."/>
            <person name="Slot J.C."/>
            <person name="Ahrendt S."/>
            <person name="Moore L.P."/>
            <person name="Eastman K.E."/>
            <person name="Scott K."/>
            <person name="Konkel Z."/>
            <person name="Mondo S.J."/>
            <person name="Kuo A."/>
            <person name="Hayes R.D."/>
            <person name="Haridas S."/>
            <person name="Andreopoulos B."/>
            <person name="Riley R."/>
            <person name="LaButti K."/>
            <person name="Pangilinan J."/>
            <person name="Lipzen A."/>
            <person name="Amirebrahimi M."/>
            <person name="Yan J."/>
            <person name="Adam C."/>
            <person name="Keymanesh K."/>
            <person name="Ng V."/>
            <person name="Louie K."/>
            <person name="Northen T."/>
            <person name="Drula E."/>
            <person name="Henrissat B."/>
            <person name="Hsieh H.M."/>
            <person name="Youens-Clark K."/>
            <person name="Lutzoni F."/>
            <person name="Miadlikowska J."/>
            <person name="Eastwood D.C."/>
            <person name="Hamelin R.C."/>
            <person name="Grigoriev I.V."/>
            <person name="U'Ren J.M."/>
        </authorList>
    </citation>
    <scope>NUCLEOTIDE SEQUENCE [LARGE SCALE GENOMIC DNA]</scope>
    <source>
        <strain evidence="1 2">ER1909</strain>
    </source>
</reference>
<name>A0ACC0CK39_9PEZI</name>
<gene>
    <name evidence="1" type="ORF">F4821DRAFT_250917</name>
</gene>
<proteinExistence type="predicted"/>
<dbReference type="Proteomes" id="UP001497680">
    <property type="component" value="Unassembled WGS sequence"/>
</dbReference>
<sequence length="1420" mass="160377">MSNLSLEPVMSGALQLLEQEDAESSAQTIGDIDEDSDGYDNAHNVSPARQSLERVREDEHLRCDIEGGEDENGYSIDPIPVSSSQDFYFPSDSKKNKPAATEWDFLTIVSAVCDAYKQGSYLEMMFLNARNWELLGEGSTFKVSRSQMKFTAVSTRDHRRKEIVSNPLVIKRNAFRHSNLTPLQVRGFIKELQVLHHLSAHPFIVNLRGVGWFDEFTSEFDRCFTPALILEEGFNTLDYLASQGASLAYDDMLEICGQITSGLSALHQCGIAHGDIKPGNILVFKDIVVRESIQIESYVAKLSDFESVAYRVEKELFFPPGTPGYRAPEVDEALNAGRTPLDFNDLILSDTWSLGMVFAALILGTTAFPTGPSPLKRVEKLFSRVRQKTEESTVETVQAEAAINLLKYTLRVKPSDRKFTLIEEELSPYMKRNVLLENLLDSYPEDSLTISHESLKPMSGPFRDKVVAELKRISGVEDSLRRPKALWELGVMSLSRFASPDASVDQGLNSILRAAQEGDLRAMAFYHPLHEAYGRTCPCSRKALIARLRDAVAAGHQAALLQLRELSLSDAIEAQATQAAHAALFWKPMNRADSLALHNTAATGRVGELEALLEKRKDNINARTDKGDTPLILACRFGQAETAHVLLNHGASAEDQNIFGENALHWVWCLDKESCHGMVQRLVEMGARINAVSHRKMPATDLDILPVLPGTPVERAAGRVRTDLVRALIQLGGLGIWSNGRLARRLLLWALRLHDTELVDYMLRECIYDPVRFNGVLAPIIKTTWLYHGEERTLLDAACAGWISGAELGCGYPLRFWLACRHGAAWRHAIHTQIRQLMDFSSLVNESWITEKNFDESIQWAFRGSLYDALIALLDIKFEKTSGLESSFVNITPLEWEFDNLNVAVLEPQEVYLIDQIFYDNFRGGTLAQQAFISGDRYMFRLLTRKYRANASLPAPRPPSFKLGVLADNHGVPGVSLTQMNLYSVLAYAKHRDLWFGNELRQLSVPLSCPWTTNPFKQEWFDINVSKKQEYLTPLAHAVAVPFKAYIVWLLRSGGASLSDMISVEHNMLDAIMRSRSLDMIRFFFKGPQSFEDEYNSLSSPANGICGGSEVLRLFFRANYAGPKVSSAFLYPLKAFLYSPDTGEKEDSTKSWDHPEDWWGENNMEKDSDRILNCYLYLLRQYPDAKIPLEAPFFKVLIRDVDKGVRGLWSRSTDLNLTRIKDEHEARLRNQIPEHQLITMLLRYVTTSAADDLSGEDLATVMSFLPGISLRHFLPGIFWVPTQILWLCAASSILWTIWVSFVKAAHNSITKWPTWRRTEFDDDTDGRLTAEYRLLRLFVAFFLTVFIIFNFLICIFALSSIRHGISNIFPLRKFAQPIIWPFVFLVASLIIPATLTIFLNTQTCIMLIKMRQGFSVTMKE</sequence>
<keyword evidence="2" id="KW-1185">Reference proteome</keyword>
<organism evidence="1 2">
    <name type="scientific">Hypoxylon rubiginosum</name>
    <dbReference type="NCBI Taxonomy" id="110542"/>
    <lineage>
        <taxon>Eukaryota</taxon>
        <taxon>Fungi</taxon>
        <taxon>Dikarya</taxon>
        <taxon>Ascomycota</taxon>
        <taxon>Pezizomycotina</taxon>
        <taxon>Sordariomycetes</taxon>
        <taxon>Xylariomycetidae</taxon>
        <taxon>Xylariales</taxon>
        <taxon>Hypoxylaceae</taxon>
        <taxon>Hypoxylon</taxon>
    </lineage>
</organism>
<accession>A0ACC0CK39</accession>
<dbReference type="EMBL" id="MU394426">
    <property type="protein sequence ID" value="KAI6080708.1"/>
    <property type="molecule type" value="Genomic_DNA"/>
</dbReference>
<evidence type="ECO:0000313" key="2">
    <source>
        <dbReference type="Proteomes" id="UP001497680"/>
    </source>
</evidence>
<protein>
    <submittedName>
        <fullName evidence="1">Uncharacterized protein</fullName>
    </submittedName>
</protein>
<comment type="caution">
    <text evidence="1">The sequence shown here is derived from an EMBL/GenBank/DDBJ whole genome shotgun (WGS) entry which is preliminary data.</text>
</comment>